<protein>
    <recommendedName>
        <fullName evidence="4">CBS domain-containing protein</fullName>
    </recommendedName>
</protein>
<evidence type="ECO:0000259" key="4">
    <source>
        <dbReference type="PROSITE" id="PS51371"/>
    </source>
</evidence>
<dbReference type="Proteomes" id="UP000689195">
    <property type="component" value="Unassembled WGS sequence"/>
</dbReference>
<dbReference type="PANTHER" id="PTHR13780:SF35">
    <property type="entry name" value="LD22662P"/>
    <property type="match status" value="1"/>
</dbReference>
<reference evidence="5" key="1">
    <citation type="submission" date="2021-01" db="EMBL/GenBank/DDBJ databases">
        <authorList>
            <consortium name="Genoscope - CEA"/>
            <person name="William W."/>
        </authorList>
    </citation>
    <scope>NUCLEOTIDE SEQUENCE</scope>
</reference>
<proteinExistence type="predicted"/>
<organism evidence="5 6">
    <name type="scientific">Paramecium pentaurelia</name>
    <dbReference type="NCBI Taxonomy" id="43138"/>
    <lineage>
        <taxon>Eukaryota</taxon>
        <taxon>Sar</taxon>
        <taxon>Alveolata</taxon>
        <taxon>Ciliophora</taxon>
        <taxon>Intramacronucleata</taxon>
        <taxon>Oligohymenophorea</taxon>
        <taxon>Peniculida</taxon>
        <taxon>Parameciidae</taxon>
        <taxon>Paramecium</taxon>
    </lineage>
</organism>
<dbReference type="OrthoDB" id="286637at2759"/>
<gene>
    <name evidence="5" type="ORF">PPENT_87.1.T1140128</name>
</gene>
<evidence type="ECO:0000313" key="6">
    <source>
        <dbReference type="Proteomes" id="UP000689195"/>
    </source>
</evidence>
<keyword evidence="2 3" id="KW-0129">CBS domain</keyword>
<dbReference type="PROSITE" id="PS51371">
    <property type="entry name" value="CBS"/>
    <property type="match status" value="2"/>
</dbReference>
<sequence length="391" mass="46197">MKHSQPSKEDLLKEEYVTTLTYFLRDSSVYDCLSINNQVSVVDMNLSLFDTFKIFIDSHVDEVLFWNQEIANYDGVFTQTDLIKTVLKCYYNVLYDIPNIWTTNNITAIIEIENEEESYSPIKRTIFGRLTIDQFNQLLQDFKNISIKAWFNSIGENLHQNCLIKAELDENLNDVCQKFITENITRIIVIEKESKMISGIIQQKDILSFLVKGFSQYFALKKHQNKTTNTNHHHEQHELQMEYFKDEVTKLQYTLPAHIPVYDLFYKLIYIYKRNTIAIVDQNNKYLGLIDRRDFLFILKYQMFDILASTTEKFLSLIKTEDSKYLAYYIRNKQQFSFNQTIKQVVENLLLSPRGSLVCLDNEQRVVSIFEISDLFKIFVIDNQNFENSGQ</sequence>
<evidence type="ECO:0000256" key="3">
    <source>
        <dbReference type="PROSITE-ProRule" id="PRU00703"/>
    </source>
</evidence>
<dbReference type="Pfam" id="PF00571">
    <property type="entry name" value="CBS"/>
    <property type="match status" value="1"/>
</dbReference>
<evidence type="ECO:0000256" key="2">
    <source>
        <dbReference type="ARBA" id="ARBA00023122"/>
    </source>
</evidence>
<dbReference type="InterPro" id="IPR050511">
    <property type="entry name" value="AMPK_gamma/SDS23_families"/>
</dbReference>
<keyword evidence="6" id="KW-1185">Reference proteome</keyword>
<feature type="domain" description="CBS" evidence="4">
    <location>
        <begin position="248"/>
        <end position="306"/>
    </location>
</feature>
<dbReference type="InterPro" id="IPR000644">
    <property type="entry name" value="CBS_dom"/>
</dbReference>
<accession>A0A8S1X7V0</accession>
<name>A0A8S1X7V0_9CILI</name>
<feature type="domain" description="CBS" evidence="4">
    <location>
        <begin position="158"/>
        <end position="216"/>
    </location>
</feature>
<dbReference type="AlphaFoldDB" id="A0A8S1X7V0"/>
<dbReference type="EMBL" id="CAJJDO010000114">
    <property type="protein sequence ID" value="CAD8197129.1"/>
    <property type="molecule type" value="Genomic_DNA"/>
</dbReference>
<dbReference type="PANTHER" id="PTHR13780">
    <property type="entry name" value="AMP-ACTIVATED PROTEIN KINASE, GAMMA REGULATORY SUBUNIT"/>
    <property type="match status" value="1"/>
</dbReference>
<comment type="caution">
    <text evidence="5">The sequence shown here is derived from an EMBL/GenBank/DDBJ whole genome shotgun (WGS) entry which is preliminary data.</text>
</comment>
<evidence type="ECO:0000256" key="1">
    <source>
        <dbReference type="ARBA" id="ARBA00022737"/>
    </source>
</evidence>
<keyword evidence="1" id="KW-0677">Repeat</keyword>
<dbReference type="SMART" id="SM00116">
    <property type="entry name" value="CBS"/>
    <property type="match status" value="3"/>
</dbReference>
<evidence type="ECO:0000313" key="5">
    <source>
        <dbReference type="EMBL" id="CAD8197129.1"/>
    </source>
</evidence>